<feature type="region of interest" description="Disordered" evidence="1">
    <location>
        <begin position="37"/>
        <end position="73"/>
    </location>
</feature>
<dbReference type="RefSeq" id="WP_167712894.1">
    <property type="nucleotide sequence ID" value="NZ_BAAADY010000007.1"/>
</dbReference>
<organism evidence="2 3">
    <name type="scientific">Sphingomonas trueperi</name>
    <dbReference type="NCBI Taxonomy" id="53317"/>
    <lineage>
        <taxon>Bacteria</taxon>
        <taxon>Pseudomonadati</taxon>
        <taxon>Pseudomonadota</taxon>
        <taxon>Alphaproteobacteria</taxon>
        <taxon>Sphingomonadales</taxon>
        <taxon>Sphingomonadaceae</taxon>
        <taxon>Sphingomonas</taxon>
    </lineage>
</organism>
<sequence>MSASYYFERAAAMRAEASREQLPQRRRLHEVSAERWDEMGRQAQETERQTAVNAEERRHRPYHQTLRERVAAG</sequence>
<protein>
    <submittedName>
        <fullName evidence="2">Uncharacterized protein</fullName>
    </submittedName>
</protein>
<dbReference type="Proteomes" id="UP000531251">
    <property type="component" value="Unassembled WGS sequence"/>
</dbReference>
<feature type="compositionally biased region" description="Basic and acidic residues" evidence="1">
    <location>
        <begin position="37"/>
        <end position="58"/>
    </location>
</feature>
<keyword evidence="3" id="KW-1185">Reference proteome</keyword>
<dbReference type="AlphaFoldDB" id="A0A7X6BDM8"/>
<dbReference type="EMBL" id="JAATJB010000006">
    <property type="protein sequence ID" value="NJB98071.1"/>
    <property type="molecule type" value="Genomic_DNA"/>
</dbReference>
<comment type="caution">
    <text evidence="2">The sequence shown here is derived from an EMBL/GenBank/DDBJ whole genome shotgun (WGS) entry which is preliminary data.</text>
</comment>
<evidence type="ECO:0000313" key="3">
    <source>
        <dbReference type="Proteomes" id="UP000531251"/>
    </source>
</evidence>
<evidence type="ECO:0000313" key="2">
    <source>
        <dbReference type="EMBL" id="NJB98071.1"/>
    </source>
</evidence>
<proteinExistence type="predicted"/>
<reference evidence="2 3" key="1">
    <citation type="submission" date="2020-03" db="EMBL/GenBank/DDBJ databases">
        <title>Genomic Encyclopedia of Type Strains, Phase IV (KMG-IV): sequencing the most valuable type-strain genomes for metagenomic binning, comparative biology and taxonomic classification.</title>
        <authorList>
            <person name="Goeker M."/>
        </authorList>
    </citation>
    <scope>NUCLEOTIDE SEQUENCE [LARGE SCALE GENOMIC DNA]</scope>
    <source>
        <strain evidence="2 3">DSM 7225</strain>
    </source>
</reference>
<accession>A0A7X6BDM8</accession>
<gene>
    <name evidence="2" type="ORF">GGR89_002398</name>
</gene>
<name>A0A7X6BDM8_9SPHN</name>
<evidence type="ECO:0000256" key="1">
    <source>
        <dbReference type="SAM" id="MobiDB-lite"/>
    </source>
</evidence>